<dbReference type="InterPro" id="IPR001943">
    <property type="entry name" value="UVR_dom"/>
</dbReference>
<dbReference type="PROSITE" id="PS50164">
    <property type="entry name" value="GIY_YIG"/>
    <property type="match status" value="1"/>
</dbReference>
<organism evidence="10 11">
    <name type="scientific">Candidatus Doudnabacteria bacterium Gr01-1014_77</name>
    <dbReference type="NCBI Taxonomy" id="2017133"/>
    <lineage>
        <taxon>Bacteria</taxon>
        <taxon>Candidatus Doudnaibacteriota</taxon>
    </lineage>
</organism>
<dbReference type="InterPro" id="IPR036876">
    <property type="entry name" value="UVR_dom_sf"/>
</dbReference>
<dbReference type="Gene3D" id="4.10.860.10">
    <property type="entry name" value="UVR domain"/>
    <property type="match status" value="1"/>
</dbReference>
<feature type="domain" description="GIY-YIG" evidence="8">
    <location>
        <begin position="13"/>
        <end position="91"/>
    </location>
</feature>
<accession>A0A554JDS2</accession>
<proteinExistence type="inferred from homology"/>
<dbReference type="HAMAP" id="MF_00203">
    <property type="entry name" value="UvrC"/>
    <property type="match status" value="1"/>
</dbReference>
<dbReference type="SUPFAM" id="SSF47781">
    <property type="entry name" value="RuvA domain 2-like"/>
    <property type="match status" value="1"/>
</dbReference>
<evidence type="ECO:0000256" key="5">
    <source>
        <dbReference type="ARBA" id="ARBA00023204"/>
    </source>
</evidence>
<evidence type="ECO:0000256" key="1">
    <source>
        <dbReference type="ARBA" id="ARBA00022490"/>
    </source>
</evidence>
<dbReference type="Gene3D" id="3.30.420.340">
    <property type="entry name" value="UvrC, RNAse H endonuclease domain"/>
    <property type="match status" value="1"/>
</dbReference>
<keyword evidence="2 6" id="KW-0227">DNA damage</keyword>
<dbReference type="InterPro" id="IPR047296">
    <property type="entry name" value="GIY-YIG_UvrC_Cho"/>
</dbReference>
<evidence type="ECO:0000256" key="3">
    <source>
        <dbReference type="ARBA" id="ARBA00022769"/>
    </source>
</evidence>
<dbReference type="InterPro" id="IPR038476">
    <property type="entry name" value="UvrC_RNase_H_dom_sf"/>
</dbReference>
<evidence type="ECO:0000259" key="7">
    <source>
        <dbReference type="PROSITE" id="PS50151"/>
    </source>
</evidence>
<dbReference type="InterPro" id="IPR001162">
    <property type="entry name" value="UvrC_RNase_H_dom"/>
</dbReference>
<dbReference type="PANTHER" id="PTHR30562">
    <property type="entry name" value="UVRC/OXIDOREDUCTASE"/>
    <property type="match status" value="1"/>
</dbReference>
<dbReference type="Gene3D" id="1.10.150.20">
    <property type="entry name" value="5' to 3' exonuclease, C-terminal subdomain"/>
    <property type="match status" value="1"/>
</dbReference>
<evidence type="ECO:0000259" key="8">
    <source>
        <dbReference type="PROSITE" id="PS50164"/>
    </source>
</evidence>
<reference evidence="10 11" key="1">
    <citation type="submission" date="2017-07" db="EMBL/GenBank/DDBJ databases">
        <title>Mechanisms for carbon and nitrogen cycling indicate functional differentiation within the Candidate Phyla Radiation.</title>
        <authorList>
            <person name="Danczak R.E."/>
            <person name="Johnston M.D."/>
            <person name="Kenah C."/>
            <person name="Slattery M."/>
            <person name="Wrighton K.C."/>
            <person name="Wilkins M.J."/>
        </authorList>
    </citation>
    <scope>NUCLEOTIDE SEQUENCE [LARGE SCALE GENOMIC DNA]</scope>
    <source>
        <strain evidence="10">Gr01-1014_77</strain>
    </source>
</reference>
<dbReference type="Proteomes" id="UP000319613">
    <property type="component" value="Unassembled WGS sequence"/>
</dbReference>
<dbReference type="InterPro" id="IPR000305">
    <property type="entry name" value="GIY-YIG_endonuc"/>
</dbReference>
<protein>
    <recommendedName>
        <fullName evidence="6">UvrABC system protein C</fullName>
        <shortName evidence="6">Protein UvrC</shortName>
    </recommendedName>
    <alternativeName>
        <fullName evidence="6">Excinuclease ABC subunit C</fullName>
    </alternativeName>
</protein>
<keyword evidence="1 6" id="KW-0963">Cytoplasm</keyword>
<dbReference type="GO" id="GO:0009380">
    <property type="term" value="C:excinuclease repair complex"/>
    <property type="evidence" value="ECO:0007669"/>
    <property type="project" value="InterPro"/>
</dbReference>
<evidence type="ECO:0000313" key="11">
    <source>
        <dbReference type="Proteomes" id="UP000319613"/>
    </source>
</evidence>
<evidence type="ECO:0000256" key="2">
    <source>
        <dbReference type="ARBA" id="ARBA00022763"/>
    </source>
</evidence>
<feature type="domain" description="UVR" evidence="7">
    <location>
        <begin position="197"/>
        <end position="232"/>
    </location>
</feature>
<dbReference type="GO" id="GO:0009381">
    <property type="term" value="F:excinuclease ABC activity"/>
    <property type="evidence" value="ECO:0007669"/>
    <property type="project" value="UniProtKB-UniRule"/>
</dbReference>
<evidence type="ECO:0000259" key="9">
    <source>
        <dbReference type="PROSITE" id="PS50165"/>
    </source>
</evidence>
<comment type="caution">
    <text evidence="10">The sequence shown here is derived from an EMBL/GenBank/DDBJ whole genome shotgun (WGS) entry which is preliminary data.</text>
</comment>
<comment type="function">
    <text evidence="6">The UvrABC repair system catalyzes the recognition and processing of DNA lesions. UvrC both incises the 5' and 3' sides of the lesion. The N-terminal half is responsible for the 3' incision and the C-terminal half is responsible for the 5' incision.</text>
</comment>
<dbReference type="PANTHER" id="PTHR30562:SF1">
    <property type="entry name" value="UVRABC SYSTEM PROTEIN C"/>
    <property type="match status" value="1"/>
</dbReference>
<dbReference type="SUPFAM" id="SSF82771">
    <property type="entry name" value="GIY-YIG endonuclease"/>
    <property type="match status" value="1"/>
</dbReference>
<evidence type="ECO:0000313" key="10">
    <source>
        <dbReference type="EMBL" id="TSC66400.1"/>
    </source>
</evidence>
<comment type="similarity">
    <text evidence="6">Belongs to the UvrC family.</text>
</comment>
<dbReference type="GO" id="GO:0005737">
    <property type="term" value="C:cytoplasm"/>
    <property type="evidence" value="ECO:0007669"/>
    <property type="project" value="UniProtKB-SubCell"/>
</dbReference>
<dbReference type="AlphaFoldDB" id="A0A554JDS2"/>
<dbReference type="NCBIfam" id="NF001824">
    <property type="entry name" value="PRK00558.1-5"/>
    <property type="match status" value="1"/>
</dbReference>
<sequence length="592" mass="67776">MDKIKVKLRNTPKKTGVYLFKNKTGAVIYIGKALNLKSRVKQYFDGRDTRPQIPFLVNDVADFDYIITDNELESLMLENTLIKKHQPKYNVLLRDDKNYAFIKIDYDTEIPQIYSVRNPDSKNAKYFGPYSSAGKIKETLNILRRVFPYCANKKVSNRPCFYYFLHRCPGVCVGKISLSEYEKTIQKIILFLGGHISEIQKEIQSQMLKASKTKQFERAADLRNQLQSLHIIEERQKVIFTQKVSWDFVSCFQSTDKATINVFVIRNGKLNDRKNFILENTENKTEDEIFSAFLENYYSQTTYLPKEIFVQQLPKELSALTKVMTLNSGRRIKITKPRIGKKAEIIKMGTENAQEYFESWATSQATELSRTTLALDELKKVLKLSETPMRIECFDISNIQGTNSVASMVVFEGGKAKKSEYRKFKIKKDGKPNDFAMMEEALTRRFKNNGENNWALPNLLVIDGGKGQLGVAVKVLKKSGLKIPVIGLAKREEEIFIPGKSNPILLSKSNHALQLLQRLRDEAHRFAITFHKKLRSKQAYKSALDDIMGIGPKKKKILIQKFGSVSGVKKAAKKELISILGEKTTKDLLENL</sequence>
<evidence type="ECO:0000256" key="6">
    <source>
        <dbReference type="HAMAP-Rule" id="MF_00203"/>
    </source>
</evidence>
<dbReference type="Pfam" id="PF02151">
    <property type="entry name" value="UVR"/>
    <property type="match status" value="1"/>
</dbReference>
<comment type="subunit">
    <text evidence="6">Interacts with UvrB in an incision complex.</text>
</comment>
<dbReference type="Pfam" id="PF08459">
    <property type="entry name" value="UvrC_RNaseH_dom"/>
    <property type="match status" value="1"/>
</dbReference>
<dbReference type="InterPro" id="IPR035901">
    <property type="entry name" value="GIY-YIG_endonuc_sf"/>
</dbReference>
<comment type="subcellular location">
    <subcellularLocation>
        <location evidence="6">Cytoplasm</location>
    </subcellularLocation>
</comment>
<dbReference type="InterPro" id="IPR004791">
    <property type="entry name" value="UvrC"/>
</dbReference>
<feature type="domain" description="UvrC family homology region profile" evidence="9">
    <location>
        <begin position="258"/>
        <end position="476"/>
    </location>
</feature>
<keyword evidence="5 6" id="KW-0234">DNA repair</keyword>
<dbReference type="NCBIfam" id="TIGR00194">
    <property type="entry name" value="uvrC"/>
    <property type="match status" value="1"/>
</dbReference>
<dbReference type="EMBL" id="VMFF01000006">
    <property type="protein sequence ID" value="TSC66400.1"/>
    <property type="molecule type" value="Genomic_DNA"/>
</dbReference>
<dbReference type="Gene3D" id="3.40.1440.10">
    <property type="entry name" value="GIY-YIG endonuclease"/>
    <property type="match status" value="1"/>
</dbReference>
<dbReference type="FunFam" id="3.40.1440.10:FF:000001">
    <property type="entry name" value="UvrABC system protein C"/>
    <property type="match status" value="1"/>
</dbReference>
<name>A0A554JDS2_9BACT</name>
<dbReference type="PROSITE" id="PS50165">
    <property type="entry name" value="UVRC"/>
    <property type="match status" value="1"/>
</dbReference>
<dbReference type="PROSITE" id="PS50151">
    <property type="entry name" value="UVR"/>
    <property type="match status" value="1"/>
</dbReference>
<dbReference type="GO" id="GO:0003677">
    <property type="term" value="F:DNA binding"/>
    <property type="evidence" value="ECO:0007669"/>
    <property type="project" value="UniProtKB-UniRule"/>
</dbReference>
<evidence type="ECO:0000256" key="4">
    <source>
        <dbReference type="ARBA" id="ARBA00022881"/>
    </source>
</evidence>
<keyword evidence="6" id="KW-0742">SOS response</keyword>
<dbReference type="Pfam" id="PF01541">
    <property type="entry name" value="GIY-YIG"/>
    <property type="match status" value="1"/>
</dbReference>
<dbReference type="SMART" id="SM00465">
    <property type="entry name" value="GIYc"/>
    <property type="match status" value="1"/>
</dbReference>
<dbReference type="InterPro" id="IPR050066">
    <property type="entry name" value="UvrABC_protein_C"/>
</dbReference>
<dbReference type="GO" id="GO:0009432">
    <property type="term" value="P:SOS response"/>
    <property type="evidence" value="ECO:0007669"/>
    <property type="project" value="UniProtKB-UniRule"/>
</dbReference>
<dbReference type="CDD" id="cd10434">
    <property type="entry name" value="GIY-YIG_UvrC_Cho"/>
    <property type="match status" value="1"/>
</dbReference>
<dbReference type="InterPro" id="IPR010994">
    <property type="entry name" value="RuvA_2-like"/>
</dbReference>
<dbReference type="SUPFAM" id="SSF46600">
    <property type="entry name" value="C-terminal UvrC-binding domain of UvrB"/>
    <property type="match status" value="1"/>
</dbReference>
<dbReference type="GO" id="GO:0006289">
    <property type="term" value="P:nucleotide-excision repair"/>
    <property type="evidence" value="ECO:0007669"/>
    <property type="project" value="UniProtKB-UniRule"/>
</dbReference>
<gene>
    <name evidence="6" type="primary">uvrC</name>
    <name evidence="10" type="ORF">G01um101477_102</name>
</gene>
<dbReference type="Pfam" id="PF22920">
    <property type="entry name" value="UvrC_RNaseH"/>
    <property type="match status" value="1"/>
</dbReference>
<keyword evidence="4 6" id="KW-0267">Excision nuclease</keyword>
<keyword evidence="3 6" id="KW-0228">DNA excision</keyword>